<reference evidence="6 7" key="1">
    <citation type="submission" date="2019-07" db="EMBL/GenBank/DDBJ databases">
        <title>Genomic Encyclopedia of Archaeal and Bacterial Type Strains, Phase II (KMG-II): from individual species to whole genera.</title>
        <authorList>
            <person name="Goeker M."/>
        </authorList>
    </citation>
    <scope>NUCLEOTIDE SEQUENCE [LARGE SCALE GENOMIC DNA]</scope>
    <source>
        <strain evidence="6 7">ATCC BAA-252</strain>
    </source>
</reference>
<dbReference type="EMBL" id="VLLF01000001">
    <property type="protein sequence ID" value="TWI93405.1"/>
    <property type="molecule type" value="Genomic_DNA"/>
</dbReference>
<accession>A0A562TID6</accession>
<gene>
    <name evidence="6" type="ORF">JM93_00962</name>
</gene>
<evidence type="ECO:0000256" key="3">
    <source>
        <dbReference type="ARBA" id="ARBA00023004"/>
    </source>
</evidence>
<dbReference type="InterPro" id="IPR052950">
    <property type="entry name" value="CISD"/>
</dbReference>
<dbReference type="Gene3D" id="3.40.5.90">
    <property type="entry name" value="CDGSH iron-sulfur domain, mitoNEET-type"/>
    <property type="match status" value="2"/>
</dbReference>
<keyword evidence="4" id="KW-0411">Iron-sulfur</keyword>
<dbReference type="GO" id="GO:0046872">
    <property type="term" value="F:metal ion binding"/>
    <property type="evidence" value="ECO:0007669"/>
    <property type="project" value="UniProtKB-KW"/>
</dbReference>
<dbReference type="PANTHER" id="PTHR46491:SF3">
    <property type="entry name" value="CDGSH IRON-SULFUR DOMAIN-CONTAINING PROTEIN 3, MITOCHONDRIAL"/>
    <property type="match status" value="1"/>
</dbReference>
<dbReference type="GO" id="GO:0051537">
    <property type="term" value="F:2 iron, 2 sulfur cluster binding"/>
    <property type="evidence" value="ECO:0007669"/>
    <property type="project" value="UniProtKB-KW"/>
</dbReference>
<protein>
    <submittedName>
        <fullName evidence="6">Iron-binding CDGSH zinc finger protein</fullName>
    </submittedName>
</protein>
<dbReference type="InterPro" id="IPR018967">
    <property type="entry name" value="FeS-contain_CDGSH-typ"/>
</dbReference>
<evidence type="ECO:0000313" key="6">
    <source>
        <dbReference type="EMBL" id="TWI93405.1"/>
    </source>
</evidence>
<evidence type="ECO:0000256" key="2">
    <source>
        <dbReference type="ARBA" id="ARBA00022723"/>
    </source>
</evidence>
<dbReference type="PANTHER" id="PTHR46491">
    <property type="entry name" value="CDGSH IRON SULFUR DOMAIN PROTEIN HOMOLOG"/>
    <property type="match status" value="1"/>
</dbReference>
<feature type="domain" description="Iron-binding zinc finger CDGSH type" evidence="5">
    <location>
        <begin position="9"/>
        <end position="46"/>
    </location>
</feature>
<keyword evidence="2" id="KW-0479">Metal-binding</keyword>
<evidence type="ECO:0000313" key="7">
    <source>
        <dbReference type="Proteomes" id="UP000320593"/>
    </source>
</evidence>
<dbReference type="Pfam" id="PF09360">
    <property type="entry name" value="zf-CDGSH"/>
    <property type="match status" value="2"/>
</dbReference>
<name>A0A562TID6_9HYPH</name>
<dbReference type="SMART" id="SM00704">
    <property type="entry name" value="ZnF_CDGSH"/>
    <property type="match status" value="2"/>
</dbReference>
<evidence type="ECO:0000256" key="4">
    <source>
        <dbReference type="ARBA" id="ARBA00023014"/>
    </source>
</evidence>
<feature type="domain" description="Iron-binding zinc finger CDGSH type" evidence="5">
    <location>
        <begin position="47"/>
        <end position="77"/>
    </location>
</feature>
<dbReference type="OrthoDB" id="9795032at2"/>
<dbReference type="Proteomes" id="UP000320593">
    <property type="component" value="Unassembled WGS sequence"/>
</dbReference>
<keyword evidence="7" id="KW-1185">Reference proteome</keyword>
<keyword evidence="1" id="KW-0001">2Fe-2S</keyword>
<dbReference type="GO" id="GO:0005737">
    <property type="term" value="C:cytoplasm"/>
    <property type="evidence" value="ECO:0007669"/>
    <property type="project" value="UniProtKB-ARBA"/>
</dbReference>
<keyword evidence="3" id="KW-0408">Iron</keyword>
<comment type="caution">
    <text evidence="6">The sequence shown here is derived from an EMBL/GenBank/DDBJ whole genome shotgun (WGS) entry which is preliminary data.</text>
</comment>
<evidence type="ECO:0000259" key="5">
    <source>
        <dbReference type="SMART" id="SM00704"/>
    </source>
</evidence>
<dbReference type="RefSeq" id="WP_145340873.1">
    <property type="nucleotide sequence ID" value="NZ_SMLY01000062.1"/>
</dbReference>
<organism evidence="6 7">
    <name type="scientific">Roseibium hamelinense</name>
    <dbReference type="NCBI Taxonomy" id="150831"/>
    <lineage>
        <taxon>Bacteria</taxon>
        <taxon>Pseudomonadati</taxon>
        <taxon>Pseudomonadota</taxon>
        <taxon>Alphaproteobacteria</taxon>
        <taxon>Hyphomicrobiales</taxon>
        <taxon>Stappiaceae</taxon>
        <taxon>Roseibium</taxon>
    </lineage>
</organism>
<evidence type="ECO:0000256" key="1">
    <source>
        <dbReference type="ARBA" id="ARBA00022714"/>
    </source>
</evidence>
<sequence>MSEPVIAQKAPIAVDVEAGKSYFWCSCGRSGKQPFCDGSHAGTEFAPVKYTAEKDGKAFFCACKHSGKKPLCDGSHAGL</sequence>
<proteinExistence type="predicted"/>
<dbReference type="AlphaFoldDB" id="A0A562TID6"/>
<dbReference type="InterPro" id="IPR042216">
    <property type="entry name" value="MitoNEET_CISD"/>
</dbReference>